<dbReference type="OrthoDB" id="9815130at2"/>
<reference evidence="14 15" key="2">
    <citation type="journal article" date="2016" name="Int. J. Syst. Evol. Microbiol.">
        <title>Flavisolibacter tropicus sp. nov., isolated from tropical soil.</title>
        <authorList>
            <person name="Lee J.J."/>
            <person name="Kang M.S."/>
            <person name="Kim G.S."/>
            <person name="Lee C.S."/>
            <person name="Lim S."/>
            <person name="Lee J."/>
            <person name="Roh S.H."/>
            <person name="Kang H."/>
            <person name="Ha J.M."/>
            <person name="Bae S."/>
            <person name="Jung H.Y."/>
            <person name="Kim M.K."/>
        </authorList>
    </citation>
    <scope>NUCLEOTIDE SEQUENCE [LARGE SCALE GENOMIC DNA]</scope>
    <source>
        <strain evidence="14 15">LCS9</strain>
    </source>
</reference>
<evidence type="ECO:0000256" key="6">
    <source>
        <dbReference type="ARBA" id="ARBA00022723"/>
    </source>
</evidence>
<dbReference type="CDD" id="cd00672">
    <property type="entry name" value="CysRS_core"/>
    <property type="match status" value="1"/>
</dbReference>
<evidence type="ECO:0000256" key="4">
    <source>
        <dbReference type="ARBA" id="ARBA00022490"/>
    </source>
</evidence>
<protein>
    <recommendedName>
        <fullName evidence="12">Cysteine--tRNA ligase</fullName>
        <ecNumber evidence="12">6.1.1.16</ecNumber>
    </recommendedName>
    <alternativeName>
        <fullName evidence="12">Cysteinyl-tRNA synthetase</fullName>
        <shortName evidence="12">CysRS</shortName>
    </alternativeName>
</protein>
<comment type="catalytic activity">
    <reaction evidence="12">
        <text>tRNA(Cys) + L-cysteine + ATP = L-cysteinyl-tRNA(Cys) + AMP + diphosphate</text>
        <dbReference type="Rhea" id="RHEA:17773"/>
        <dbReference type="Rhea" id="RHEA-COMP:9661"/>
        <dbReference type="Rhea" id="RHEA-COMP:9679"/>
        <dbReference type="ChEBI" id="CHEBI:30616"/>
        <dbReference type="ChEBI" id="CHEBI:33019"/>
        <dbReference type="ChEBI" id="CHEBI:35235"/>
        <dbReference type="ChEBI" id="CHEBI:78442"/>
        <dbReference type="ChEBI" id="CHEBI:78517"/>
        <dbReference type="ChEBI" id="CHEBI:456215"/>
        <dbReference type="EC" id="6.1.1.16"/>
    </reaction>
</comment>
<gene>
    <name evidence="12" type="primary">cysS</name>
    <name evidence="14" type="ORF">SY85_12535</name>
</gene>
<dbReference type="PANTHER" id="PTHR10890">
    <property type="entry name" value="CYSTEINYL-TRNA SYNTHETASE"/>
    <property type="match status" value="1"/>
</dbReference>
<feature type="binding site" evidence="12">
    <location>
        <position position="254"/>
    </location>
    <ligand>
        <name>Zn(2+)</name>
        <dbReference type="ChEBI" id="CHEBI:29105"/>
    </ligand>
</feature>
<dbReference type="AlphaFoldDB" id="A0A172TVV2"/>
<dbReference type="EMBL" id="CP011390">
    <property type="protein sequence ID" value="ANE51209.1"/>
    <property type="molecule type" value="Genomic_DNA"/>
</dbReference>
<evidence type="ECO:0000313" key="14">
    <source>
        <dbReference type="EMBL" id="ANE51209.1"/>
    </source>
</evidence>
<accession>A0A172TVV2</accession>
<feature type="binding site" evidence="12">
    <location>
        <position position="250"/>
    </location>
    <ligand>
        <name>Zn(2+)</name>
        <dbReference type="ChEBI" id="CHEBI:29105"/>
    </ligand>
</feature>
<evidence type="ECO:0000259" key="13">
    <source>
        <dbReference type="SMART" id="SM00840"/>
    </source>
</evidence>
<feature type="binding site" evidence="12">
    <location>
        <position position="225"/>
    </location>
    <ligand>
        <name>Zn(2+)</name>
        <dbReference type="ChEBI" id="CHEBI:29105"/>
    </ligand>
</feature>
<dbReference type="InterPro" id="IPR009080">
    <property type="entry name" value="tRNAsynth_Ia_anticodon-bd"/>
</dbReference>
<dbReference type="InterPro" id="IPR015803">
    <property type="entry name" value="Cys-tRNA-ligase"/>
</dbReference>
<dbReference type="GO" id="GO:0006423">
    <property type="term" value="P:cysteinyl-tRNA aminoacylation"/>
    <property type="evidence" value="ECO:0007669"/>
    <property type="project" value="UniProtKB-UniRule"/>
</dbReference>
<dbReference type="GO" id="GO:0005524">
    <property type="term" value="F:ATP binding"/>
    <property type="evidence" value="ECO:0007669"/>
    <property type="project" value="UniProtKB-UniRule"/>
</dbReference>
<name>A0A172TVV2_9BACT</name>
<keyword evidence="7 12" id="KW-0547">Nucleotide-binding</keyword>
<comment type="similarity">
    <text evidence="2 12">Belongs to the class-I aminoacyl-tRNA synthetase family.</text>
</comment>
<evidence type="ECO:0000256" key="3">
    <source>
        <dbReference type="ARBA" id="ARBA00011245"/>
    </source>
</evidence>
<keyword evidence="6 12" id="KW-0479">Metal-binding</keyword>
<dbReference type="InterPro" id="IPR024909">
    <property type="entry name" value="Cys-tRNA/MSH_ligase"/>
</dbReference>
<dbReference type="GO" id="GO:0004817">
    <property type="term" value="F:cysteine-tRNA ligase activity"/>
    <property type="evidence" value="ECO:0007669"/>
    <property type="project" value="UniProtKB-UniRule"/>
</dbReference>
<reference evidence="15" key="1">
    <citation type="submission" date="2015-01" db="EMBL/GenBank/DDBJ databases">
        <title>Flavisolibacter sp./LCS9/ whole genome sequencing.</title>
        <authorList>
            <person name="Kim M.K."/>
            <person name="Srinivasan S."/>
            <person name="Lee J.-J."/>
        </authorList>
    </citation>
    <scope>NUCLEOTIDE SEQUENCE [LARGE SCALE GENOMIC DNA]</scope>
    <source>
        <strain evidence="15">LCS9</strain>
    </source>
</reference>
<dbReference type="InterPro" id="IPR014729">
    <property type="entry name" value="Rossmann-like_a/b/a_fold"/>
</dbReference>
<evidence type="ECO:0000256" key="2">
    <source>
        <dbReference type="ARBA" id="ARBA00005594"/>
    </source>
</evidence>
<evidence type="ECO:0000256" key="9">
    <source>
        <dbReference type="ARBA" id="ARBA00022840"/>
    </source>
</evidence>
<keyword evidence="4 12" id="KW-0963">Cytoplasm</keyword>
<dbReference type="Proteomes" id="UP000077177">
    <property type="component" value="Chromosome"/>
</dbReference>
<keyword evidence="9 12" id="KW-0067">ATP-binding</keyword>
<feature type="binding site" evidence="12">
    <location>
        <position position="285"/>
    </location>
    <ligand>
        <name>ATP</name>
        <dbReference type="ChEBI" id="CHEBI:30616"/>
    </ligand>
</feature>
<evidence type="ECO:0000256" key="1">
    <source>
        <dbReference type="ARBA" id="ARBA00004496"/>
    </source>
</evidence>
<dbReference type="PRINTS" id="PR00983">
    <property type="entry name" value="TRNASYNTHCYS"/>
</dbReference>
<dbReference type="HAMAP" id="MF_00041">
    <property type="entry name" value="Cys_tRNA_synth"/>
    <property type="match status" value="1"/>
</dbReference>
<comment type="subunit">
    <text evidence="3 12">Monomer.</text>
</comment>
<keyword evidence="11 12" id="KW-0030">Aminoacyl-tRNA synthetase</keyword>
<keyword evidence="10 12" id="KW-0648">Protein biosynthesis</keyword>
<comment type="subcellular location">
    <subcellularLocation>
        <location evidence="1 12">Cytoplasm</location>
    </subcellularLocation>
</comment>
<dbReference type="RefSeq" id="WP_066404990.1">
    <property type="nucleotide sequence ID" value="NZ_CP011390.1"/>
</dbReference>
<evidence type="ECO:0000256" key="5">
    <source>
        <dbReference type="ARBA" id="ARBA00022598"/>
    </source>
</evidence>
<dbReference type="Gene3D" id="3.40.50.620">
    <property type="entry name" value="HUPs"/>
    <property type="match status" value="1"/>
</dbReference>
<dbReference type="InterPro" id="IPR015273">
    <property type="entry name" value="Cys-tRNA-synt_Ia_DALR"/>
</dbReference>
<dbReference type="Pfam" id="PF09190">
    <property type="entry name" value="DALR_2"/>
    <property type="match status" value="1"/>
</dbReference>
<dbReference type="SMART" id="SM00840">
    <property type="entry name" value="DALR_2"/>
    <property type="match status" value="1"/>
</dbReference>
<dbReference type="NCBIfam" id="TIGR00435">
    <property type="entry name" value="cysS"/>
    <property type="match status" value="1"/>
</dbReference>
<dbReference type="PANTHER" id="PTHR10890:SF3">
    <property type="entry name" value="CYSTEINE--TRNA LIGASE, CYTOPLASMIC"/>
    <property type="match status" value="1"/>
</dbReference>
<comment type="cofactor">
    <cofactor evidence="12">
        <name>Zn(2+)</name>
        <dbReference type="ChEBI" id="CHEBI:29105"/>
    </cofactor>
    <text evidence="12">Binds 1 zinc ion per subunit.</text>
</comment>
<dbReference type="SUPFAM" id="SSF47323">
    <property type="entry name" value="Anticodon-binding domain of a subclass of class I aminoacyl-tRNA synthetases"/>
    <property type="match status" value="1"/>
</dbReference>
<feature type="binding site" evidence="12">
    <location>
        <position position="30"/>
    </location>
    <ligand>
        <name>Zn(2+)</name>
        <dbReference type="ChEBI" id="CHEBI:29105"/>
    </ligand>
</feature>
<sequence length="510" mass="58568">MSRLRVYNSYIRDKEEFKPLVEGHVGMYVCGPTVSGESHLGHARPYITFDVVYRYLMHLGYKVRYVRNITDAGHFEEEGREAEDKISKKAVIEKLEPMELVQKYTNLYHWAMAQFNCLEPSIEPTATGHVIEQINMIQDLIQKGFAYEMNGSVYFDVTKYAKGHDYGKLSGRVLEDLLETTRELEGQEEKRDRADFALWKAAPPEHIMRWTSPWGEGFPGWHIECSAMATKYLGKQFDIHGGGMDLLFPHHESEIAQSTICNGVPPVRYWMHNNMITINGRKMGKSYNNVIKLTELFSGNHPILQQAYTPMTVRFFILQTHYRSTLDFSNEALQAAEKGLKRLMEAYQWLKELTVDRGQLTDSSDLSTANHQLSSNKELDDKVRRLIAEFEEFMNDDISTARVLANIFELVPVINSLKDKNIPADSLSASTLQLMQQQLKLYIEDIFGLKAEEAGQTDKLKGVMQVLIELRKEARANKNWALSDKIRNQLAEHGVQLKDEKNGEMSWNIA</sequence>
<evidence type="ECO:0000256" key="7">
    <source>
        <dbReference type="ARBA" id="ARBA00022741"/>
    </source>
</evidence>
<dbReference type="InterPro" id="IPR032678">
    <property type="entry name" value="tRNA-synt_1_cat_dom"/>
</dbReference>
<dbReference type="EC" id="6.1.1.16" evidence="12"/>
<evidence type="ECO:0000256" key="10">
    <source>
        <dbReference type="ARBA" id="ARBA00022917"/>
    </source>
</evidence>
<feature type="short sequence motif" description="'HIGH' region" evidence="12">
    <location>
        <begin position="32"/>
        <end position="42"/>
    </location>
</feature>
<organism evidence="14 15">
    <name type="scientific">Flavisolibacter tropicus</name>
    <dbReference type="NCBI Taxonomy" id="1492898"/>
    <lineage>
        <taxon>Bacteria</taxon>
        <taxon>Pseudomonadati</taxon>
        <taxon>Bacteroidota</taxon>
        <taxon>Chitinophagia</taxon>
        <taxon>Chitinophagales</taxon>
        <taxon>Chitinophagaceae</taxon>
        <taxon>Flavisolibacter</taxon>
    </lineage>
</organism>
<feature type="domain" description="Cysteinyl-tRNA synthetase class Ia DALR" evidence="13">
    <location>
        <begin position="389"/>
        <end position="455"/>
    </location>
</feature>
<dbReference type="Gene3D" id="1.20.120.1910">
    <property type="entry name" value="Cysteine-tRNA ligase, C-terminal anti-codon recognition domain"/>
    <property type="match status" value="1"/>
</dbReference>
<dbReference type="Pfam" id="PF01406">
    <property type="entry name" value="tRNA-synt_1e"/>
    <property type="match status" value="1"/>
</dbReference>
<dbReference type="PATRIC" id="fig|1492898.3.peg.2701"/>
<evidence type="ECO:0000256" key="8">
    <source>
        <dbReference type="ARBA" id="ARBA00022833"/>
    </source>
</evidence>
<keyword evidence="5 12" id="KW-0436">Ligase</keyword>
<feature type="short sequence motif" description="'KMSKS' region" evidence="12">
    <location>
        <begin position="282"/>
        <end position="286"/>
    </location>
</feature>
<evidence type="ECO:0000313" key="15">
    <source>
        <dbReference type="Proteomes" id="UP000077177"/>
    </source>
</evidence>
<keyword evidence="8 12" id="KW-0862">Zinc</keyword>
<evidence type="ECO:0000256" key="12">
    <source>
        <dbReference type="HAMAP-Rule" id="MF_00041"/>
    </source>
</evidence>
<dbReference type="KEGG" id="fla:SY85_12535"/>
<dbReference type="GO" id="GO:0008270">
    <property type="term" value="F:zinc ion binding"/>
    <property type="evidence" value="ECO:0007669"/>
    <property type="project" value="UniProtKB-UniRule"/>
</dbReference>
<proteinExistence type="inferred from homology"/>
<dbReference type="GO" id="GO:0005829">
    <property type="term" value="C:cytosol"/>
    <property type="evidence" value="ECO:0007669"/>
    <property type="project" value="TreeGrafter"/>
</dbReference>
<keyword evidence="15" id="KW-1185">Reference proteome</keyword>
<evidence type="ECO:0000256" key="11">
    <source>
        <dbReference type="ARBA" id="ARBA00023146"/>
    </source>
</evidence>
<dbReference type="SUPFAM" id="SSF52374">
    <property type="entry name" value="Nucleotidylyl transferase"/>
    <property type="match status" value="1"/>
</dbReference>
<dbReference type="STRING" id="1492898.SY85_12535"/>